<name>B4FMQ5_MAIZE</name>
<evidence type="ECO:0000313" key="1">
    <source>
        <dbReference type="EMBL" id="ACF83398.1"/>
    </source>
</evidence>
<protein>
    <submittedName>
        <fullName evidence="1">Uncharacterized protein</fullName>
    </submittedName>
</protein>
<organism evidence="1">
    <name type="scientific">Zea mays</name>
    <name type="common">Maize</name>
    <dbReference type="NCBI Taxonomy" id="4577"/>
    <lineage>
        <taxon>Eukaryota</taxon>
        <taxon>Viridiplantae</taxon>
        <taxon>Streptophyta</taxon>
        <taxon>Embryophyta</taxon>
        <taxon>Tracheophyta</taxon>
        <taxon>Spermatophyta</taxon>
        <taxon>Magnoliopsida</taxon>
        <taxon>Liliopsida</taxon>
        <taxon>Poales</taxon>
        <taxon>Poaceae</taxon>
        <taxon>PACMAD clade</taxon>
        <taxon>Panicoideae</taxon>
        <taxon>Andropogonodae</taxon>
        <taxon>Andropogoneae</taxon>
        <taxon>Tripsacinae</taxon>
        <taxon>Zea</taxon>
    </lineage>
</organism>
<sequence>MGTQHRHVLVAMPTGNISIARICVLLGPGSKSGCGLSCCTVLRRCRVDHI</sequence>
<accession>B4FMQ5</accession>
<dbReference type="EMBL" id="BT038393">
    <property type="protein sequence ID" value="ACF83398.1"/>
    <property type="molecule type" value="mRNA"/>
</dbReference>
<proteinExistence type="evidence at transcript level"/>
<dbReference type="AlphaFoldDB" id="B4FMQ5"/>
<reference evidence="1" key="1">
    <citation type="journal article" date="2009" name="PLoS Genet.">
        <title>Sequencing, mapping, and analysis of 27,455 maize full-length cDNAs.</title>
        <authorList>
            <person name="Soderlund C."/>
            <person name="Descour A."/>
            <person name="Kudrna D."/>
            <person name="Bomhoff M."/>
            <person name="Boyd L."/>
            <person name="Currie J."/>
            <person name="Angelova A."/>
            <person name="Collura K."/>
            <person name="Wissotski M."/>
            <person name="Ashley E."/>
            <person name="Morrow D."/>
            <person name="Fernandes J."/>
            <person name="Walbot V."/>
            <person name="Yu Y."/>
        </authorList>
    </citation>
    <scope>NUCLEOTIDE SEQUENCE</scope>
    <source>
        <strain evidence="1">B73</strain>
    </source>
</reference>